<keyword evidence="1" id="KW-0472">Membrane</keyword>
<protein>
    <submittedName>
        <fullName evidence="2">Uncharacterized protein</fullName>
    </submittedName>
</protein>
<accession>A0A6C0DP44</accession>
<feature type="transmembrane region" description="Helical" evidence="1">
    <location>
        <begin position="196"/>
        <end position="215"/>
    </location>
</feature>
<organism evidence="2">
    <name type="scientific">viral metagenome</name>
    <dbReference type="NCBI Taxonomy" id="1070528"/>
    <lineage>
        <taxon>unclassified sequences</taxon>
        <taxon>metagenomes</taxon>
        <taxon>organismal metagenomes</taxon>
    </lineage>
</organism>
<reference evidence="2" key="1">
    <citation type="journal article" date="2020" name="Nature">
        <title>Giant virus diversity and host interactions through global metagenomics.</title>
        <authorList>
            <person name="Schulz F."/>
            <person name="Roux S."/>
            <person name="Paez-Espino D."/>
            <person name="Jungbluth S."/>
            <person name="Walsh D.A."/>
            <person name="Denef V.J."/>
            <person name="McMahon K.D."/>
            <person name="Konstantinidis K.T."/>
            <person name="Eloe-Fadrosh E.A."/>
            <person name="Kyrpides N.C."/>
            <person name="Woyke T."/>
        </authorList>
    </citation>
    <scope>NUCLEOTIDE SEQUENCE</scope>
    <source>
        <strain evidence="2">GVMAG-M-3300023174-3</strain>
    </source>
</reference>
<keyword evidence="1" id="KW-1133">Transmembrane helix</keyword>
<dbReference type="EMBL" id="MN739648">
    <property type="protein sequence ID" value="QHT18104.1"/>
    <property type="molecule type" value="Genomic_DNA"/>
</dbReference>
<feature type="transmembrane region" description="Helical" evidence="1">
    <location>
        <begin position="158"/>
        <end position="176"/>
    </location>
</feature>
<dbReference type="AlphaFoldDB" id="A0A6C0DP44"/>
<evidence type="ECO:0000256" key="1">
    <source>
        <dbReference type="SAM" id="Phobius"/>
    </source>
</evidence>
<evidence type="ECO:0000313" key="2">
    <source>
        <dbReference type="EMBL" id="QHT18104.1"/>
    </source>
</evidence>
<proteinExistence type="predicted"/>
<sequence length="225" mass="25807">MENTTRISDLPDSAPSYTPTIPAAVETRQQSSEAMPTNYVPINVHPNPYGISTQNPIPPPGNSVPNPALAQHAPPLYLSEQQKHQIQGMQQQRLPSRDIPRETLEYTQDEEIQANYIPKRAVSKDYVREYEDMTERNLREYEGKKKAMNSTNEFTDRMQIPVLIAILYLIFQLPIVNTMIFKKFSWFAIYDLDGNFNFYGLLLKSALFGGVFYGFQRIETFFGDA</sequence>
<keyword evidence="1" id="KW-0812">Transmembrane</keyword>
<name>A0A6C0DP44_9ZZZZ</name>